<comment type="caution">
    <text evidence="6">The sequence shown here is derived from an EMBL/GenBank/DDBJ whole genome shotgun (WGS) entry which is preliminary data.</text>
</comment>
<protein>
    <recommendedName>
        <fullName evidence="8">CD9 antigen</fullName>
    </recommendedName>
</protein>
<dbReference type="Proteomes" id="UP001153269">
    <property type="component" value="Unassembled WGS sequence"/>
</dbReference>
<reference evidence="6" key="1">
    <citation type="submission" date="2020-03" db="EMBL/GenBank/DDBJ databases">
        <authorList>
            <person name="Weist P."/>
        </authorList>
    </citation>
    <scope>NUCLEOTIDE SEQUENCE</scope>
</reference>
<comment type="subcellular location">
    <subcellularLocation>
        <location evidence="1">Membrane</location>
        <topology evidence="1">Multi-pass membrane protein</topology>
    </subcellularLocation>
</comment>
<organism evidence="6 7">
    <name type="scientific">Pleuronectes platessa</name>
    <name type="common">European plaice</name>
    <dbReference type="NCBI Taxonomy" id="8262"/>
    <lineage>
        <taxon>Eukaryota</taxon>
        <taxon>Metazoa</taxon>
        <taxon>Chordata</taxon>
        <taxon>Craniata</taxon>
        <taxon>Vertebrata</taxon>
        <taxon>Euteleostomi</taxon>
        <taxon>Actinopterygii</taxon>
        <taxon>Neopterygii</taxon>
        <taxon>Teleostei</taxon>
        <taxon>Neoteleostei</taxon>
        <taxon>Acanthomorphata</taxon>
        <taxon>Carangaria</taxon>
        <taxon>Pleuronectiformes</taxon>
        <taxon>Pleuronectoidei</taxon>
        <taxon>Pleuronectidae</taxon>
        <taxon>Pleuronectes</taxon>
    </lineage>
</organism>
<evidence type="ECO:0000256" key="5">
    <source>
        <dbReference type="SAM" id="Phobius"/>
    </source>
</evidence>
<evidence type="ECO:0000256" key="3">
    <source>
        <dbReference type="ARBA" id="ARBA00022989"/>
    </source>
</evidence>
<name>A0A9N7U6M3_PLEPL</name>
<evidence type="ECO:0000313" key="7">
    <source>
        <dbReference type="Proteomes" id="UP001153269"/>
    </source>
</evidence>
<keyword evidence="3 5" id="KW-1133">Transmembrane helix</keyword>
<keyword evidence="2 5" id="KW-0812">Transmembrane</keyword>
<dbReference type="Pfam" id="PF00335">
    <property type="entry name" value="Tetraspanin"/>
    <property type="match status" value="1"/>
</dbReference>
<evidence type="ECO:0008006" key="8">
    <source>
        <dbReference type="Google" id="ProtNLM"/>
    </source>
</evidence>
<evidence type="ECO:0000256" key="2">
    <source>
        <dbReference type="ARBA" id="ARBA00022692"/>
    </source>
</evidence>
<feature type="transmembrane region" description="Helical" evidence="5">
    <location>
        <begin position="41"/>
        <end position="67"/>
    </location>
</feature>
<dbReference type="InterPro" id="IPR018499">
    <property type="entry name" value="Tetraspanin/Peripherin"/>
</dbReference>
<dbReference type="AlphaFoldDB" id="A0A9N7U6M3"/>
<proteinExistence type="predicted"/>
<evidence type="ECO:0000256" key="4">
    <source>
        <dbReference type="ARBA" id="ARBA00023136"/>
    </source>
</evidence>
<dbReference type="EMBL" id="CADEAL010000724">
    <property type="protein sequence ID" value="CAB1424348.1"/>
    <property type="molecule type" value="Genomic_DNA"/>
</dbReference>
<dbReference type="GO" id="GO:0016020">
    <property type="term" value="C:membrane"/>
    <property type="evidence" value="ECO:0007669"/>
    <property type="project" value="UniProtKB-SubCell"/>
</dbReference>
<gene>
    <name evidence="6" type="ORF">PLEPLA_LOCUS12273</name>
</gene>
<evidence type="ECO:0000313" key="6">
    <source>
        <dbReference type="EMBL" id="CAB1424348.1"/>
    </source>
</evidence>
<evidence type="ECO:0000256" key="1">
    <source>
        <dbReference type="ARBA" id="ARBA00004141"/>
    </source>
</evidence>
<keyword evidence="4 5" id="KW-0472">Membrane</keyword>
<sequence length="74" mass="8074">MRRGGVQKHPGSVEVNTTPLILALQDCETGIKDFFNSKLYIIGYVGIGIAGVMIIGMIFSMVLCCAIRNTREVI</sequence>
<keyword evidence="7" id="KW-1185">Reference proteome</keyword>
<accession>A0A9N7U6M3</accession>